<accession>A0AAV2GVJ2</accession>
<feature type="compositionally biased region" description="Basic and acidic residues" evidence="1">
    <location>
        <begin position="29"/>
        <end position="41"/>
    </location>
</feature>
<dbReference type="EMBL" id="OZ034822">
    <property type="protein sequence ID" value="CAL1413305.1"/>
    <property type="molecule type" value="Genomic_DNA"/>
</dbReference>
<organism evidence="2 3">
    <name type="scientific">Linum trigynum</name>
    <dbReference type="NCBI Taxonomy" id="586398"/>
    <lineage>
        <taxon>Eukaryota</taxon>
        <taxon>Viridiplantae</taxon>
        <taxon>Streptophyta</taxon>
        <taxon>Embryophyta</taxon>
        <taxon>Tracheophyta</taxon>
        <taxon>Spermatophyta</taxon>
        <taxon>Magnoliopsida</taxon>
        <taxon>eudicotyledons</taxon>
        <taxon>Gunneridae</taxon>
        <taxon>Pentapetalae</taxon>
        <taxon>rosids</taxon>
        <taxon>fabids</taxon>
        <taxon>Malpighiales</taxon>
        <taxon>Linaceae</taxon>
        <taxon>Linum</taxon>
    </lineage>
</organism>
<sequence>MGCGKSKHAVATATAPTAVTRKRSTAKKSTGDASKDRREDDIPSPSPPLPDQNLSSEDNGNAAAGEAKREAEPGKLISRGSPSGVFSSHKDAELIAAAIGDAKSDGDDSEYGSPRAESAGSDDALPELNVHNAAADGGEKAAAAVVEAAREGAAAVESAAPETKLQHKDGDSKVEEVKLEGSSAEIGKAM</sequence>
<reference evidence="2 3" key="1">
    <citation type="submission" date="2024-04" db="EMBL/GenBank/DDBJ databases">
        <authorList>
            <person name="Fracassetti M."/>
        </authorList>
    </citation>
    <scope>NUCLEOTIDE SEQUENCE [LARGE SCALE GENOMIC DNA]</scope>
</reference>
<evidence type="ECO:0000313" key="2">
    <source>
        <dbReference type="EMBL" id="CAL1413305.1"/>
    </source>
</evidence>
<feature type="compositionally biased region" description="Basic and acidic residues" evidence="1">
    <location>
        <begin position="164"/>
        <end position="179"/>
    </location>
</feature>
<dbReference type="Proteomes" id="UP001497516">
    <property type="component" value="Chromosome 9"/>
</dbReference>
<gene>
    <name evidence="2" type="ORF">LTRI10_LOCUS52547</name>
</gene>
<protein>
    <submittedName>
        <fullName evidence="2">Uncharacterized protein</fullName>
    </submittedName>
</protein>
<evidence type="ECO:0000313" key="3">
    <source>
        <dbReference type="Proteomes" id="UP001497516"/>
    </source>
</evidence>
<feature type="compositionally biased region" description="Low complexity" evidence="1">
    <location>
        <begin position="9"/>
        <end position="19"/>
    </location>
</feature>
<feature type="region of interest" description="Disordered" evidence="1">
    <location>
        <begin position="1"/>
        <end position="126"/>
    </location>
</feature>
<keyword evidence="3" id="KW-1185">Reference proteome</keyword>
<feature type="region of interest" description="Disordered" evidence="1">
    <location>
        <begin position="157"/>
        <end position="190"/>
    </location>
</feature>
<proteinExistence type="predicted"/>
<name>A0AAV2GVJ2_9ROSI</name>
<dbReference type="AlphaFoldDB" id="A0AAV2GVJ2"/>
<evidence type="ECO:0000256" key="1">
    <source>
        <dbReference type="SAM" id="MobiDB-lite"/>
    </source>
</evidence>